<name>A0A1D8P8F7_9FLAO</name>
<evidence type="ECO:0000256" key="4">
    <source>
        <dbReference type="ARBA" id="ARBA00012045"/>
    </source>
</evidence>
<dbReference type="GO" id="GO:0035485">
    <property type="term" value="F:adenine/guanine mispair binding"/>
    <property type="evidence" value="ECO:0007669"/>
    <property type="project" value="TreeGrafter"/>
</dbReference>
<dbReference type="STRING" id="1850246.LPB138_09315"/>
<dbReference type="GO" id="GO:0046872">
    <property type="term" value="F:metal ion binding"/>
    <property type="evidence" value="ECO:0007669"/>
    <property type="project" value="UniProtKB-UniRule"/>
</dbReference>
<dbReference type="Gene3D" id="1.10.1670.10">
    <property type="entry name" value="Helix-hairpin-Helix base-excision DNA repair enzymes (C-terminal)"/>
    <property type="match status" value="1"/>
</dbReference>
<comment type="function">
    <text evidence="2">Adenine glycosylase active on G-A mispairs. MutY also corrects error-prone DNA synthesis past GO lesions which are due to the oxidatively damaged form of guanine: 7,8-dihydro-8-oxoguanine (8-oxo-dGTP).</text>
</comment>
<dbReference type="SUPFAM" id="SSF55811">
    <property type="entry name" value="Nudix"/>
    <property type="match status" value="1"/>
</dbReference>
<dbReference type="Proteomes" id="UP000176050">
    <property type="component" value="Chromosome"/>
</dbReference>
<dbReference type="KEGG" id="lul:LPB138_09315"/>
<dbReference type="GO" id="GO:0000701">
    <property type="term" value="F:purine-specific mismatch base pair DNA N-glycosylase activity"/>
    <property type="evidence" value="ECO:0007669"/>
    <property type="project" value="UniProtKB-EC"/>
</dbReference>
<keyword evidence="6" id="KW-0004">4Fe-4S</keyword>
<dbReference type="GO" id="GO:0006284">
    <property type="term" value="P:base-excision repair"/>
    <property type="evidence" value="ECO:0007669"/>
    <property type="project" value="UniProtKB-UniRule"/>
</dbReference>
<dbReference type="InterPro" id="IPR023170">
    <property type="entry name" value="HhH_base_excis_C"/>
</dbReference>
<dbReference type="PROSITE" id="PS00764">
    <property type="entry name" value="ENDONUCLEASE_III_1"/>
    <property type="match status" value="1"/>
</dbReference>
<keyword evidence="11" id="KW-0411">Iron-sulfur</keyword>
<dbReference type="PANTHER" id="PTHR42944:SF1">
    <property type="entry name" value="ADENINE DNA GLYCOSYLASE"/>
    <property type="match status" value="1"/>
</dbReference>
<dbReference type="Gene3D" id="3.90.79.10">
    <property type="entry name" value="Nucleoside Triphosphate Pyrophosphohydrolase"/>
    <property type="match status" value="1"/>
</dbReference>
<dbReference type="Gene3D" id="1.10.340.30">
    <property type="entry name" value="Hypothetical protein, domain 2"/>
    <property type="match status" value="1"/>
</dbReference>
<keyword evidence="7" id="KW-0479">Metal-binding</keyword>
<dbReference type="InterPro" id="IPR004035">
    <property type="entry name" value="Endouclease-III_FeS-bd_BS"/>
</dbReference>
<gene>
    <name evidence="16" type="ORF">LPB138_09315</name>
</gene>
<evidence type="ECO:0000256" key="14">
    <source>
        <dbReference type="RuleBase" id="RU365096"/>
    </source>
</evidence>
<dbReference type="PANTHER" id="PTHR42944">
    <property type="entry name" value="ADENINE DNA GLYCOSYLASE"/>
    <property type="match status" value="1"/>
</dbReference>
<dbReference type="InterPro" id="IPR015797">
    <property type="entry name" value="NUDIX_hydrolase-like_dom_sf"/>
</dbReference>
<feature type="domain" description="HhH-GPD" evidence="15">
    <location>
        <begin position="39"/>
        <end position="190"/>
    </location>
</feature>
<dbReference type="EC" id="3.2.2.31" evidence="4 14"/>
<evidence type="ECO:0000256" key="5">
    <source>
        <dbReference type="ARBA" id="ARBA00022023"/>
    </source>
</evidence>
<evidence type="ECO:0000256" key="3">
    <source>
        <dbReference type="ARBA" id="ARBA00008343"/>
    </source>
</evidence>
<dbReference type="SUPFAM" id="SSF48150">
    <property type="entry name" value="DNA-glycosylase"/>
    <property type="match status" value="1"/>
</dbReference>
<dbReference type="AlphaFoldDB" id="A0A1D8P8F7"/>
<evidence type="ECO:0000256" key="2">
    <source>
        <dbReference type="ARBA" id="ARBA00002933"/>
    </source>
</evidence>
<dbReference type="FunFam" id="1.10.340.30:FF:000002">
    <property type="entry name" value="Adenine DNA glycosylase"/>
    <property type="match status" value="1"/>
</dbReference>
<dbReference type="GO" id="GO:0034039">
    <property type="term" value="F:8-oxo-7,8-dihydroguanine DNA N-glycosylase activity"/>
    <property type="evidence" value="ECO:0007669"/>
    <property type="project" value="TreeGrafter"/>
</dbReference>
<protein>
    <recommendedName>
        <fullName evidence="5 14">Adenine DNA glycosylase</fullName>
        <ecNumber evidence="4 14">3.2.2.31</ecNumber>
    </recommendedName>
</protein>
<evidence type="ECO:0000256" key="10">
    <source>
        <dbReference type="ARBA" id="ARBA00023004"/>
    </source>
</evidence>
<reference evidence="16 17" key="1">
    <citation type="submission" date="2016-10" db="EMBL/GenBank/DDBJ databases">
        <title>Lutibacter sp. LPB0138, isolated from marine gastropod.</title>
        <authorList>
            <person name="Kim E."/>
            <person name="Yi H."/>
        </authorList>
    </citation>
    <scope>NUCLEOTIDE SEQUENCE [LARGE SCALE GENOMIC DNA]</scope>
    <source>
        <strain evidence="16 17">LPB0138</strain>
    </source>
</reference>
<dbReference type="InterPro" id="IPR005760">
    <property type="entry name" value="A/G_AdeGlyc_MutY"/>
</dbReference>
<evidence type="ECO:0000256" key="13">
    <source>
        <dbReference type="ARBA" id="ARBA00023295"/>
    </source>
</evidence>
<dbReference type="NCBIfam" id="TIGR01084">
    <property type="entry name" value="mutY"/>
    <property type="match status" value="1"/>
</dbReference>
<proteinExistence type="inferred from homology"/>
<comment type="catalytic activity">
    <reaction evidence="1 14">
        <text>Hydrolyzes free adenine bases from 7,8-dihydro-8-oxoguanine:adenine mismatched double-stranded DNA, leaving an apurinic site.</text>
        <dbReference type="EC" id="3.2.2.31"/>
    </reaction>
</comment>
<evidence type="ECO:0000259" key="15">
    <source>
        <dbReference type="SMART" id="SM00478"/>
    </source>
</evidence>
<dbReference type="EMBL" id="CP017478">
    <property type="protein sequence ID" value="AOW20858.1"/>
    <property type="molecule type" value="Genomic_DNA"/>
</dbReference>
<dbReference type="InterPro" id="IPR044298">
    <property type="entry name" value="MIG/MutY"/>
</dbReference>
<comment type="similarity">
    <text evidence="3 14">Belongs to the Nth/MutY family.</text>
</comment>
<keyword evidence="17" id="KW-1185">Reference proteome</keyword>
<dbReference type="Pfam" id="PF00633">
    <property type="entry name" value="HHH"/>
    <property type="match status" value="1"/>
</dbReference>
<evidence type="ECO:0000256" key="7">
    <source>
        <dbReference type="ARBA" id="ARBA00022723"/>
    </source>
</evidence>
<keyword evidence="13 14" id="KW-0326">Glycosidase</keyword>
<dbReference type="InterPro" id="IPR003265">
    <property type="entry name" value="HhH-GPD_domain"/>
</dbReference>
<keyword evidence="12" id="KW-0234">DNA repair</keyword>
<comment type="cofactor">
    <cofactor evidence="14">
        <name>[4Fe-4S] cluster</name>
        <dbReference type="ChEBI" id="CHEBI:49883"/>
    </cofactor>
    <text evidence="14">Binds 1 [4Fe-4S] cluster.</text>
</comment>
<dbReference type="Pfam" id="PF00730">
    <property type="entry name" value="HhH-GPD"/>
    <property type="match status" value="1"/>
</dbReference>
<dbReference type="OrthoDB" id="9802365at2"/>
<dbReference type="InterPro" id="IPR000445">
    <property type="entry name" value="HhH_motif"/>
</dbReference>
<dbReference type="Pfam" id="PF14815">
    <property type="entry name" value="NUDIX_4"/>
    <property type="match status" value="1"/>
</dbReference>
<dbReference type="CDD" id="cd03431">
    <property type="entry name" value="NUDIX_DNA_Glycosylase_C-MutY"/>
    <property type="match status" value="1"/>
</dbReference>
<dbReference type="InterPro" id="IPR029119">
    <property type="entry name" value="MutY_C"/>
</dbReference>
<evidence type="ECO:0000256" key="1">
    <source>
        <dbReference type="ARBA" id="ARBA00000843"/>
    </source>
</evidence>
<evidence type="ECO:0000256" key="11">
    <source>
        <dbReference type="ARBA" id="ARBA00023014"/>
    </source>
</evidence>
<dbReference type="GO" id="GO:0006298">
    <property type="term" value="P:mismatch repair"/>
    <property type="evidence" value="ECO:0007669"/>
    <property type="project" value="TreeGrafter"/>
</dbReference>
<evidence type="ECO:0000256" key="8">
    <source>
        <dbReference type="ARBA" id="ARBA00022763"/>
    </source>
</evidence>
<dbReference type="CDD" id="cd00056">
    <property type="entry name" value="ENDO3c"/>
    <property type="match status" value="1"/>
</dbReference>
<evidence type="ECO:0000313" key="17">
    <source>
        <dbReference type="Proteomes" id="UP000176050"/>
    </source>
</evidence>
<evidence type="ECO:0000256" key="9">
    <source>
        <dbReference type="ARBA" id="ARBA00022801"/>
    </source>
</evidence>
<keyword evidence="10 14" id="KW-0408">Iron</keyword>
<accession>A0A1D8P8F7</accession>
<evidence type="ECO:0000256" key="6">
    <source>
        <dbReference type="ARBA" id="ARBA00022485"/>
    </source>
</evidence>
<dbReference type="RefSeq" id="WP_070237022.1">
    <property type="nucleotide sequence ID" value="NZ_CP017478.1"/>
</dbReference>
<keyword evidence="9" id="KW-0378">Hydrolase</keyword>
<dbReference type="SMART" id="SM00478">
    <property type="entry name" value="ENDO3c"/>
    <property type="match status" value="1"/>
</dbReference>
<keyword evidence="8 14" id="KW-0227">DNA damage</keyword>
<evidence type="ECO:0000256" key="12">
    <source>
        <dbReference type="ARBA" id="ARBA00023204"/>
    </source>
</evidence>
<organism evidence="16 17">
    <name type="scientific">Urechidicola croceus</name>
    <dbReference type="NCBI Taxonomy" id="1850246"/>
    <lineage>
        <taxon>Bacteria</taxon>
        <taxon>Pseudomonadati</taxon>
        <taxon>Bacteroidota</taxon>
        <taxon>Flavobacteriia</taxon>
        <taxon>Flavobacteriales</taxon>
        <taxon>Flavobacteriaceae</taxon>
        <taxon>Urechidicola</taxon>
    </lineage>
</organism>
<dbReference type="GO" id="GO:0032357">
    <property type="term" value="F:oxidized purine DNA binding"/>
    <property type="evidence" value="ECO:0007669"/>
    <property type="project" value="TreeGrafter"/>
</dbReference>
<sequence>MHQTTTFSNALIHWYLRNKRDLPWRKTTNPYHIWLSEIILQQTRVEQGYDYYLRFIMQFPTVFDLANSPEQEVLNLWQGLGYYSRARNLHFSAKYIVEELNGVFPSTYDEILKLKGVGDYTASAIASICFNEPTAVVDGNVYRGLSRYFGISTPINSTKGIKEFKILAQFLINHSNPATHNQAIMEFGARMCKPQNPLCTECPFNESCFALAKNKIKELPVKEKKIKIKKRHFNYLVLFTPKNKTIINQRIGKGIWQNLYEFPLIESKKKIDEIELIEHNTFKELFENKNTIIRLFNTEEKVHKLSHQHLYTQFWIVKIDAEISNTTDWNKLEEFPIPRLIDNFINEIKQTEIFSTFE</sequence>
<dbReference type="InterPro" id="IPR011257">
    <property type="entry name" value="DNA_glycosylase"/>
</dbReference>
<evidence type="ECO:0000313" key="16">
    <source>
        <dbReference type="EMBL" id="AOW20858.1"/>
    </source>
</evidence>
<dbReference type="GO" id="GO:0051539">
    <property type="term" value="F:4 iron, 4 sulfur cluster binding"/>
    <property type="evidence" value="ECO:0007669"/>
    <property type="project" value="UniProtKB-UniRule"/>
</dbReference>